<dbReference type="PANTHER" id="PTHR34980">
    <property type="entry name" value="INNER MEMBRANE PROTEIN-RELATED-RELATED"/>
    <property type="match status" value="1"/>
</dbReference>
<evidence type="ECO:0000256" key="1">
    <source>
        <dbReference type="SAM" id="Phobius"/>
    </source>
</evidence>
<keyword evidence="1" id="KW-1133">Transmembrane helix</keyword>
<evidence type="ECO:0000313" key="3">
    <source>
        <dbReference type="EMBL" id="RLU14503.1"/>
    </source>
</evidence>
<dbReference type="InterPro" id="IPR008523">
    <property type="entry name" value="DUF805"/>
</dbReference>
<comment type="caution">
    <text evidence="3">The sequence shown here is derived from an EMBL/GenBank/DDBJ whole genome shotgun (WGS) entry which is preliminary data.</text>
</comment>
<dbReference type="Proteomes" id="UP000282672">
    <property type="component" value="Unassembled WGS sequence"/>
</dbReference>
<evidence type="ECO:0000313" key="2">
    <source>
        <dbReference type="EMBL" id="RLU11205.1"/>
    </source>
</evidence>
<evidence type="ECO:0008006" key="6">
    <source>
        <dbReference type="Google" id="ProtNLM"/>
    </source>
</evidence>
<proteinExistence type="predicted"/>
<name>A0A3L8D3E2_9PSED</name>
<dbReference type="EMBL" id="PEGB01000002">
    <property type="protein sequence ID" value="RLU11205.1"/>
    <property type="molecule type" value="Genomic_DNA"/>
</dbReference>
<dbReference type="PANTHER" id="PTHR34980:SF2">
    <property type="entry name" value="INNER MEMBRANE PROTEIN YHAH-RELATED"/>
    <property type="match status" value="1"/>
</dbReference>
<dbReference type="AlphaFoldDB" id="A0A3L8D3E2"/>
<feature type="transmembrane region" description="Helical" evidence="1">
    <location>
        <begin position="64"/>
        <end position="84"/>
    </location>
</feature>
<reference evidence="4 5" key="1">
    <citation type="journal article" date="2018" name="Front. Microbiol.">
        <title>Discovery of Phloeophagus Beetles as a Source of Pseudomonas Strains That Produce Potentially New Bioactive Substances and Description of Pseudomonas bohemica sp. nov.</title>
        <authorList>
            <person name="Saati-Santamaria Z."/>
            <person name="Lopez-Mondejar R."/>
            <person name="Jimenez-Gomez A."/>
            <person name="Diez-Mendez A."/>
            <person name="Vetrovsky T."/>
            <person name="Igual J.M."/>
            <person name="Velazquez E."/>
            <person name="Kolarik M."/>
            <person name="Rivas R."/>
            <person name="Garcia-Fraile P."/>
        </authorList>
    </citation>
    <scope>NUCLEOTIDE SEQUENCE [LARGE SCALE GENOMIC DNA]</scope>
    <source>
        <strain evidence="3 5">A2-NA12</strain>
        <strain evidence="2 4">A2-NA13</strain>
    </source>
</reference>
<dbReference type="RefSeq" id="WP_121730813.1">
    <property type="nucleotide sequence ID" value="NZ_PEGA01000001.1"/>
</dbReference>
<dbReference type="Proteomes" id="UP000282140">
    <property type="component" value="Unassembled WGS sequence"/>
</dbReference>
<protein>
    <recommendedName>
        <fullName evidence="6">DUF805 domain-containing protein</fullName>
    </recommendedName>
</protein>
<organism evidence="3 5">
    <name type="scientific">Pseudomonas prosekii</name>
    <dbReference type="NCBI Taxonomy" id="1148509"/>
    <lineage>
        <taxon>Bacteria</taxon>
        <taxon>Pseudomonadati</taxon>
        <taxon>Pseudomonadota</taxon>
        <taxon>Gammaproteobacteria</taxon>
        <taxon>Pseudomonadales</taxon>
        <taxon>Pseudomonadaceae</taxon>
        <taxon>Pseudomonas</taxon>
    </lineage>
</organism>
<dbReference type="GO" id="GO:0005886">
    <property type="term" value="C:plasma membrane"/>
    <property type="evidence" value="ECO:0007669"/>
    <property type="project" value="TreeGrafter"/>
</dbReference>
<dbReference type="EMBL" id="PEGA01000001">
    <property type="protein sequence ID" value="RLU14503.1"/>
    <property type="molecule type" value="Genomic_DNA"/>
</dbReference>
<evidence type="ECO:0000313" key="5">
    <source>
        <dbReference type="Proteomes" id="UP000282672"/>
    </source>
</evidence>
<dbReference type="Pfam" id="PF05656">
    <property type="entry name" value="DUF805"/>
    <property type="match status" value="1"/>
</dbReference>
<keyword evidence="1" id="KW-0472">Membrane</keyword>
<keyword evidence="1" id="KW-0812">Transmembrane</keyword>
<keyword evidence="4" id="KW-1185">Reference proteome</keyword>
<accession>A0A3L8D3E2</accession>
<evidence type="ECO:0000313" key="4">
    <source>
        <dbReference type="Proteomes" id="UP000282140"/>
    </source>
</evidence>
<feature type="transmembrane region" description="Helical" evidence="1">
    <location>
        <begin position="90"/>
        <end position="108"/>
    </location>
</feature>
<gene>
    <name evidence="3" type="ORF">CS076_01325</name>
    <name evidence="2" type="ORF">CS078_07160</name>
</gene>
<sequence>MSMVFCSGCAKEIHSTAAACPQCGAPQLGKQAFTAPNAGAQGNPYIEVLKKYAVFTGRASRREYWMFFLINLCIAFALGFIEAFLGGKGILSNIYSLVMFLPSIAVGIRRMHDTDRSGWWILLPIVNIVFLAQDSQPGVNRFGPNPKGIN</sequence>